<feature type="region of interest" description="Disordered" evidence="1">
    <location>
        <begin position="95"/>
        <end position="114"/>
    </location>
</feature>
<name>A0ABQ5I019_9ASTR</name>
<dbReference type="CDD" id="cd09272">
    <property type="entry name" value="RNase_HI_RT_Ty1"/>
    <property type="match status" value="1"/>
</dbReference>
<accession>A0ABQ5I019</accession>
<comment type="caution">
    <text evidence="2">The sequence shown here is derived from an EMBL/GenBank/DDBJ whole genome shotgun (WGS) entry which is preliminary data.</text>
</comment>
<organism evidence="2 3">
    <name type="scientific">Tanacetum coccineum</name>
    <dbReference type="NCBI Taxonomy" id="301880"/>
    <lineage>
        <taxon>Eukaryota</taxon>
        <taxon>Viridiplantae</taxon>
        <taxon>Streptophyta</taxon>
        <taxon>Embryophyta</taxon>
        <taxon>Tracheophyta</taxon>
        <taxon>Spermatophyta</taxon>
        <taxon>Magnoliopsida</taxon>
        <taxon>eudicotyledons</taxon>
        <taxon>Gunneridae</taxon>
        <taxon>Pentapetalae</taxon>
        <taxon>asterids</taxon>
        <taxon>campanulids</taxon>
        <taxon>Asterales</taxon>
        <taxon>Asteraceae</taxon>
        <taxon>Asteroideae</taxon>
        <taxon>Anthemideae</taxon>
        <taxon>Anthemidinae</taxon>
        <taxon>Tanacetum</taxon>
    </lineage>
</organism>
<evidence type="ECO:0000256" key="1">
    <source>
        <dbReference type="SAM" id="MobiDB-lite"/>
    </source>
</evidence>
<proteinExistence type="predicted"/>
<protein>
    <submittedName>
        <fullName evidence="2">Uncharacterized protein</fullName>
    </submittedName>
</protein>
<dbReference type="Proteomes" id="UP001151760">
    <property type="component" value="Unassembled WGS sequence"/>
</dbReference>
<evidence type="ECO:0000313" key="2">
    <source>
        <dbReference type="EMBL" id="GJT93169.1"/>
    </source>
</evidence>
<reference evidence="2" key="1">
    <citation type="journal article" date="2022" name="Int. J. Mol. Sci.">
        <title>Draft Genome of Tanacetum Coccineum: Genomic Comparison of Closely Related Tanacetum-Family Plants.</title>
        <authorList>
            <person name="Yamashiro T."/>
            <person name="Shiraishi A."/>
            <person name="Nakayama K."/>
            <person name="Satake H."/>
        </authorList>
    </citation>
    <scope>NUCLEOTIDE SEQUENCE</scope>
</reference>
<keyword evidence="3" id="KW-1185">Reference proteome</keyword>
<feature type="compositionally biased region" description="Polar residues" evidence="1">
    <location>
        <begin position="21"/>
        <end position="32"/>
    </location>
</feature>
<sequence>METIHVKFDELTTMAYEWNNSGPGQNYSNFQDSSKDSTETPSKEDLDNLFGLLYKEYYKTRTLEVSTNFTATTLNNEDNPSSSSIIIEDNEAPQIVSSSKEPIVDEPTTPISDDITDESIQEDTAELDGNTFINPFCSLVLEEPESSSTNQDPPNIHEFYQQHRSTDQCTSMSTTKAEYISLSACYAQVIWIRTQLLDYGFCYNKIPMYYDSKRTIVKSCNPIQHSRTKYTNIRYHFIKEHVEQGTIELYFVGTE</sequence>
<feature type="compositionally biased region" description="Basic and acidic residues" evidence="1">
    <location>
        <begin position="33"/>
        <end position="44"/>
    </location>
</feature>
<gene>
    <name evidence="2" type="ORF">Tco_1082014</name>
</gene>
<feature type="region of interest" description="Disordered" evidence="1">
    <location>
        <begin position="21"/>
        <end position="44"/>
    </location>
</feature>
<reference evidence="2" key="2">
    <citation type="submission" date="2022-01" db="EMBL/GenBank/DDBJ databases">
        <authorList>
            <person name="Yamashiro T."/>
            <person name="Shiraishi A."/>
            <person name="Satake H."/>
            <person name="Nakayama K."/>
        </authorList>
    </citation>
    <scope>NUCLEOTIDE SEQUENCE</scope>
</reference>
<evidence type="ECO:0000313" key="3">
    <source>
        <dbReference type="Proteomes" id="UP001151760"/>
    </source>
</evidence>
<dbReference type="EMBL" id="BQNB010020178">
    <property type="protein sequence ID" value="GJT93169.1"/>
    <property type="molecule type" value="Genomic_DNA"/>
</dbReference>